<evidence type="ECO:0000256" key="9">
    <source>
        <dbReference type="ARBA" id="ARBA00023125"/>
    </source>
</evidence>
<keyword evidence="7" id="KW-0067">ATP-binding</keyword>
<dbReference type="InterPro" id="IPR042103">
    <property type="entry name" value="SerRS_1_N_sf"/>
</dbReference>
<dbReference type="GO" id="GO:0006298">
    <property type="term" value="P:mismatch repair"/>
    <property type="evidence" value="ECO:0007669"/>
    <property type="project" value="InterPro"/>
</dbReference>
<proteinExistence type="inferred from homology"/>
<dbReference type="InterPro" id="IPR015866">
    <property type="entry name" value="Ser-tRNA-synth_1_N"/>
</dbReference>
<dbReference type="CDD" id="cd00770">
    <property type="entry name" value="SerRS_core"/>
    <property type="match status" value="1"/>
</dbReference>
<dbReference type="EMBL" id="MVBO01000116">
    <property type="protein sequence ID" value="OZJ02922.1"/>
    <property type="molecule type" value="Genomic_DNA"/>
</dbReference>
<dbReference type="Pfam" id="PF02403">
    <property type="entry name" value="Seryl_tRNA_N"/>
    <property type="match status" value="1"/>
</dbReference>
<dbReference type="SMART" id="SM00534">
    <property type="entry name" value="MUTSac"/>
    <property type="match status" value="1"/>
</dbReference>
<comment type="similarity">
    <text evidence="1">Belongs to the DNA mismatch repair MutS family.</text>
</comment>
<dbReference type="InterPro" id="IPR006195">
    <property type="entry name" value="aa-tRNA-synth_II"/>
</dbReference>
<feature type="compositionally biased region" description="Basic and acidic residues" evidence="13">
    <location>
        <begin position="132"/>
        <end position="148"/>
    </location>
</feature>
<evidence type="ECO:0000313" key="16">
    <source>
        <dbReference type="Proteomes" id="UP000242875"/>
    </source>
</evidence>
<accession>A0A261XX54</accession>
<dbReference type="GO" id="GO:0140664">
    <property type="term" value="F:ATP-dependent DNA damage sensor activity"/>
    <property type="evidence" value="ECO:0007669"/>
    <property type="project" value="InterPro"/>
</dbReference>
<organism evidence="15 16">
    <name type="scientific">Bifiguratus adelaidae</name>
    <dbReference type="NCBI Taxonomy" id="1938954"/>
    <lineage>
        <taxon>Eukaryota</taxon>
        <taxon>Fungi</taxon>
        <taxon>Fungi incertae sedis</taxon>
        <taxon>Mucoromycota</taxon>
        <taxon>Mucoromycotina</taxon>
        <taxon>Endogonomycetes</taxon>
        <taxon>Endogonales</taxon>
        <taxon>Endogonales incertae sedis</taxon>
        <taxon>Bifiguratus</taxon>
    </lineage>
</organism>
<name>A0A261XX54_9FUNG</name>
<keyword evidence="16" id="KW-1185">Reference proteome</keyword>
<evidence type="ECO:0000256" key="6">
    <source>
        <dbReference type="ARBA" id="ARBA00022763"/>
    </source>
</evidence>
<dbReference type="InterPro" id="IPR007860">
    <property type="entry name" value="DNA_mmatch_repair_MutS_con_dom"/>
</dbReference>
<dbReference type="Pfam" id="PF05188">
    <property type="entry name" value="MutS_II"/>
    <property type="match status" value="1"/>
</dbReference>
<dbReference type="InterPro" id="IPR010978">
    <property type="entry name" value="tRNA-bd_arm"/>
</dbReference>
<gene>
    <name evidence="15" type="ORF">BZG36_04117</name>
</gene>
<keyword evidence="9" id="KW-0238">DNA-binding</keyword>
<dbReference type="UniPathway" id="UPA00906">
    <property type="reaction ID" value="UER00895"/>
</dbReference>
<dbReference type="InterPro" id="IPR007861">
    <property type="entry name" value="DNA_mismatch_repair_MutS_clamp"/>
</dbReference>
<dbReference type="PROSITE" id="PS00486">
    <property type="entry name" value="DNA_MISMATCH_REPAIR_2"/>
    <property type="match status" value="1"/>
</dbReference>
<feature type="compositionally biased region" description="Polar residues" evidence="13">
    <location>
        <begin position="1231"/>
        <end position="1241"/>
    </location>
</feature>
<dbReference type="Gene3D" id="1.10.287.40">
    <property type="entry name" value="Serine-tRNA synthetase, tRNA binding domain"/>
    <property type="match status" value="1"/>
</dbReference>
<evidence type="ECO:0000256" key="11">
    <source>
        <dbReference type="ARBA" id="ARBA00031113"/>
    </source>
</evidence>
<dbReference type="InterPro" id="IPR002317">
    <property type="entry name" value="Ser-tRNA-ligase_type_1"/>
</dbReference>
<reference evidence="15 16" key="1">
    <citation type="journal article" date="2017" name="Mycologia">
        <title>Bifiguratus adelaidae, gen. et sp. nov., a new member of Mucoromycotina in endophytic and soil-dwelling habitats.</title>
        <authorList>
            <person name="Torres-Cruz T.J."/>
            <person name="Billingsley Tobias T.L."/>
            <person name="Almatruk M."/>
            <person name="Hesse C."/>
            <person name="Kuske C.R."/>
            <person name="Desiro A."/>
            <person name="Benucci G.M."/>
            <person name="Bonito G."/>
            <person name="Stajich J.E."/>
            <person name="Dunlap C."/>
            <person name="Arnold A.E."/>
            <person name="Porras-Alfaro A."/>
        </authorList>
    </citation>
    <scope>NUCLEOTIDE SEQUENCE [LARGE SCALE GENOMIC DNA]</scope>
    <source>
        <strain evidence="15 16">AZ0501</strain>
    </source>
</reference>
<comment type="caution">
    <text evidence="15">The sequence shown here is derived from an EMBL/GenBank/DDBJ whole genome shotgun (WGS) entry which is preliminary data.</text>
</comment>
<dbReference type="GO" id="GO:0004828">
    <property type="term" value="F:serine-tRNA ligase activity"/>
    <property type="evidence" value="ECO:0007669"/>
    <property type="project" value="UniProtKB-EC"/>
</dbReference>
<protein>
    <recommendedName>
        <fullName evidence="3 12">DNA mismatch repair protein MSH3</fullName>
        <ecNumber evidence="2">6.1.1.11</ecNumber>
    </recommendedName>
    <alternativeName>
        <fullName evidence="3 12">DNA mismatch repair protein MSH3</fullName>
    </alternativeName>
    <alternativeName>
        <fullName evidence="11">Seryl-tRNA synthetase</fullName>
    </alternativeName>
</protein>
<evidence type="ECO:0000256" key="1">
    <source>
        <dbReference type="ARBA" id="ARBA00006271"/>
    </source>
</evidence>
<evidence type="ECO:0000256" key="7">
    <source>
        <dbReference type="ARBA" id="ARBA00022840"/>
    </source>
</evidence>
<evidence type="ECO:0000256" key="12">
    <source>
        <dbReference type="ARBA" id="ARBA00073774"/>
    </source>
</evidence>
<feature type="compositionally biased region" description="Polar residues" evidence="13">
    <location>
        <begin position="45"/>
        <end position="61"/>
    </location>
</feature>
<dbReference type="InterPro" id="IPR036187">
    <property type="entry name" value="DNA_mismatch_repair_MutS_sf"/>
</dbReference>
<dbReference type="SMART" id="SM00533">
    <property type="entry name" value="MUTSd"/>
    <property type="match status" value="1"/>
</dbReference>
<dbReference type="EC" id="6.1.1.11" evidence="2"/>
<keyword evidence="5" id="KW-0547">Nucleotide-binding</keyword>
<dbReference type="CDD" id="cd03286">
    <property type="entry name" value="ABC_MSH6_euk"/>
    <property type="match status" value="1"/>
</dbReference>
<keyword evidence="4" id="KW-0436">Ligase</keyword>
<dbReference type="InterPro" id="IPR016151">
    <property type="entry name" value="DNA_mismatch_repair_MutS_N"/>
</dbReference>
<dbReference type="NCBIfam" id="TIGR00414">
    <property type="entry name" value="serS"/>
    <property type="match status" value="1"/>
</dbReference>
<evidence type="ECO:0000256" key="8">
    <source>
        <dbReference type="ARBA" id="ARBA00022917"/>
    </source>
</evidence>
<evidence type="ECO:0000256" key="4">
    <source>
        <dbReference type="ARBA" id="ARBA00022598"/>
    </source>
</evidence>
<dbReference type="InterPro" id="IPR007696">
    <property type="entry name" value="DNA_mismatch_repair_MutS_core"/>
</dbReference>
<dbReference type="Pfam" id="PF00587">
    <property type="entry name" value="tRNA-synt_2b"/>
    <property type="match status" value="1"/>
</dbReference>
<dbReference type="InterPro" id="IPR045864">
    <property type="entry name" value="aa-tRNA-synth_II/BPL/LPL"/>
</dbReference>
<feature type="region of interest" description="Disordered" evidence="13">
    <location>
        <begin position="1164"/>
        <end position="1188"/>
    </location>
</feature>
<feature type="region of interest" description="Disordered" evidence="13">
    <location>
        <begin position="1"/>
        <end position="259"/>
    </location>
</feature>
<dbReference type="PANTHER" id="PTHR11361:SF148">
    <property type="entry name" value="DNA MISMATCH REPAIR PROTEIN MSH6"/>
    <property type="match status" value="1"/>
</dbReference>
<dbReference type="SUPFAM" id="SSF48334">
    <property type="entry name" value="DNA repair protein MutS, domain III"/>
    <property type="match status" value="1"/>
</dbReference>
<feature type="compositionally biased region" description="Low complexity" evidence="13">
    <location>
        <begin position="185"/>
        <end position="214"/>
    </location>
</feature>
<dbReference type="InterPro" id="IPR007695">
    <property type="entry name" value="DNA_mismatch_repair_MutS-lik_N"/>
</dbReference>
<keyword evidence="10" id="KW-0030">Aminoacyl-tRNA synthetase</keyword>
<dbReference type="PRINTS" id="PR00981">
    <property type="entry name" value="TRNASYNTHSER"/>
</dbReference>
<evidence type="ECO:0000256" key="5">
    <source>
        <dbReference type="ARBA" id="ARBA00022741"/>
    </source>
</evidence>
<dbReference type="Pfam" id="PF01624">
    <property type="entry name" value="MutS_I"/>
    <property type="match status" value="1"/>
</dbReference>
<sequence length="1679" mass="188143">MGAPTPLTPWSKANRPNQDPKISANDKPGTPKTQKTLFSFFGTPPATTRTESQNAPSSSPLKKTVSRQDVPRPTASLSDAEPTPLVTPPRSQSQSSRQVDEVTPVHAAANLRLDSDDEEQTPQRRSRGKKRIIYDEHNSESDAEETPKRSKATPKKTERRLEEDEDGDYQMASSDDDIEPESPESKPASTSTPPKPSLLSRFQSSQASSPSKPRTPTSFLTSVTDKKKERETQFKEKNTQRYSWLQDVRDADGNPPNSPNYDPRTLYIPKSAWANFTPFEKQFWEIKGKHWDTVVFFKKGKFYELYEQDADIGHSLFDLKLTDRVNMRMVGVPEQTFDYWAPQFIAKGYKVAKVDQMETAIGKSMRERDDRKSKADKVIRRELACVLTAGTLVDSGMLTDDMSTYCMAIKETVSSDGAALRFGICFVDTATAEFNLVTFIDDVDRTKFTTLIAQIKPRELVCEKGHLSKQTTTLLKNSLPDLLWNHLIPEKEFWDAETTADELKYQNYFAKASTDRDIEMQSNMAETDDYPEAIRYARQKPALLSALGGMLWYLRSLKLDKELLSLGNVHLYDPLRNATSLVLDGHTLANLEVLQNTYDGSTRGTVLGLLNRAITPFGKRLFRNWLCHPLRDIRAITQRFDAVDALIANADAREIFAANFSSCMDLERVISRIHAGTCKVKEFLELLGAFRTNMQTVEKLAKALEDAKSVVLKELLNGFPDLTPLLDYFDEAFDLAEVDVDYQKLRTIIPRPGIEQDWDMVQEELKRIEAAFDEHLQDAKKKFKSSKICYRDIGKEIYQLEVPKEIGVPARWIRLSNTSKVNRYWTPEIKELVREYQEALETKNSIVKSFQSRVYARFDHHYATWMAATKSIAALDCLMSLAVSSVSIGEPACRPTFVDSERSVLEFEELRHPCIEAGIATDFIPNDTILGGDSANIILLTGPNMGGKSTLLRQTCVAIIMAQMGCYVPARNCTMTPIDRIYTRIGANDNILAGQSTFMVELSETSRILHEATPRSMVILDELGRGTSTYDGYAIAYAVLHYLATYVGCLGLFSTHYQTLCDEFENSPEVSNMHMAYHVNENEREVTFLYKLTPGACQKSFGMNVAHMAGVPTSIITNAEKIAAQFEASHRLRDTTVLAKERKDGQDISMATLSDFSYLLKAGQPNNNDVGDRAEDNQTAADKQRRQQQIVRRILGHGGTLAQAAHVASGKVSTRNGDQDPEHAAHGSLAAYQQQRHASSQPKTDYLIKPSLDFKGAVAASDAIETNLRNRNMPDMSMTAFADTYKTFSSKVAELNELRHERNQSSAKLKDKTLSPEQRKDWVERGRLLKQAVRDREARVNALESHLIQQALLIPNDTHPDVPIGDESKARILKVVGEPLTSETAGFPLKDHIAIGLDRDMVDFKQAALVSGSSFYYLKKAGALLELALIQYAMRKAVSRGFMPVMTPDVVRTEVAHACGFQPRVNEMSQIYDVTMATQDAGLAQCLTGTAEIPLAGLYAKTTVNQADLPIKMVGFGHAFRAEAGAHGADTRGLYRVHQFSKVELFSLTTPSESQRMMDEILELQVDMFRELGLCFRVLDMPTEELGASAHRKYDIEAWMPGRNDWGEISSTSNCTDYQARRLAIKYRSSHDILDFCHTLNGTAMAIPRMIISILETFQQPDGSVAVPKVLQPFSGETL</sequence>
<feature type="region of interest" description="Disordered" evidence="13">
    <location>
        <begin position="1205"/>
        <end position="1241"/>
    </location>
</feature>
<dbReference type="Pfam" id="PF05192">
    <property type="entry name" value="MutS_III"/>
    <property type="match status" value="1"/>
</dbReference>
<dbReference type="SUPFAM" id="SSF55271">
    <property type="entry name" value="DNA repair protein MutS, domain I"/>
    <property type="match status" value="1"/>
</dbReference>
<dbReference type="GO" id="GO:0006434">
    <property type="term" value="P:seryl-tRNA aminoacylation"/>
    <property type="evidence" value="ECO:0007669"/>
    <property type="project" value="InterPro"/>
</dbReference>
<dbReference type="InterPro" id="IPR045076">
    <property type="entry name" value="MutS"/>
</dbReference>
<evidence type="ECO:0000259" key="14">
    <source>
        <dbReference type="PROSITE" id="PS50862"/>
    </source>
</evidence>
<dbReference type="PROSITE" id="PS50862">
    <property type="entry name" value="AA_TRNA_LIGASE_II"/>
    <property type="match status" value="1"/>
</dbReference>
<dbReference type="InterPro" id="IPR027417">
    <property type="entry name" value="P-loop_NTPase"/>
</dbReference>
<dbReference type="Gene3D" id="1.10.1420.10">
    <property type="match status" value="2"/>
</dbReference>
<dbReference type="PANTHER" id="PTHR11361">
    <property type="entry name" value="DNA MISMATCH REPAIR PROTEIN MUTS FAMILY MEMBER"/>
    <property type="match status" value="1"/>
</dbReference>
<dbReference type="InterPro" id="IPR000432">
    <property type="entry name" value="DNA_mismatch_repair_MutS_C"/>
</dbReference>
<dbReference type="SUPFAM" id="SSF55681">
    <property type="entry name" value="Class II aaRS and biotin synthetases"/>
    <property type="match status" value="1"/>
</dbReference>
<dbReference type="OrthoDB" id="10252754at2759"/>
<dbReference type="Gene3D" id="3.30.420.110">
    <property type="entry name" value="MutS, connector domain"/>
    <property type="match status" value="1"/>
</dbReference>
<feature type="compositionally biased region" description="Basic and acidic residues" evidence="13">
    <location>
        <begin position="224"/>
        <end position="239"/>
    </location>
</feature>
<dbReference type="FunFam" id="3.40.1170.10:FF:000002">
    <property type="entry name" value="DNA mismatch repair protein"/>
    <property type="match status" value="1"/>
</dbReference>
<dbReference type="Proteomes" id="UP000242875">
    <property type="component" value="Unassembled WGS sequence"/>
</dbReference>
<evidence type="ECO:0000256" key="2">
    <source>
        <dbReference type="ARBA" id="ARBA00012840"/>
    </source>
</evidence>
<dbReference type="GO" id="GO:0005524">
    <property type="term" value="F:ATP binding"/>
    <property type="evidence" value="ECO:0007669"/>
    <property type="project" value="UniProtKB-KW"/>
</dbReference>
<dbReference type="FunFam" id="3.40.50.300:FF:000870">
    <property type="entry name" value="MutS protein homolog 4"/>
    <property type="match status" value="1"/>
</dbReference>
<evidence type="ECO:0000256" key="13">
    <source>
        <dbReference type="SAM" id="MobiDB-lite"/>
    </source>
</evidence>
<dbReference type="InterPro" id="IPR033729">
    <property type="entry name" value="SerRS_core"/>
</dbReference>
<dbReference type="InterPro" id="IPR036678">
    <property type="entry name" value="MutS_con_dom_sf"/>
</dbReference>
<dbReference type="SUPFAM" id="SSF53150">
    <property type="entry name" value="DNA repair protein MutS, domain II"/>
    <property type="match status" value="1"/>
</dbReference>
<dbReference type="NCBIfam" id="NF003810">
    <property type="entry name" value="PRK05399.1"/>
    <property type="match status" value="1"/>
</dbReference>
<dbReference type="GO" id="GO:0030983">
    <property type="term" value="F:mismatched DNA binding"/>
    <property type="evidence" value="ECO:0007669"/>
    <property type="project" value="InterPro"/>
</dbReference>
<dbReference type="Gene3D" id="3.40.1170.10">
    <property type="entry name" value="DNA repair protein MutS, domain I"/>
    <property type="match status" value="1"/>
</dbReference>
<evidence type="ECO:0000313" key="15">
    <source>
        <dbReference type="EMBL" id="OZJ02922.1"/>
    </source>
</evidence>
<dbReference type="Gene3D" id="3.40.50.300">
    <property type="entry name" value="P-loop containing nucleotide triphosphate hydrolases"/>
    <property type="match status" value="1"/>
</dbReference>
<dbReference type="Pfam" id="PF05190">
    <property type="entry name" value="MutS_IV"/>
    <property type="match status" value="1"/>
</dbReference>
<dbReference type="SUPFAM" id="SSF52540">
    <property type="entry name" value="P-loop containing nucleoside triphosphate hydrolases"/>
    <property type="match status" value="1"/>
</dbReference>
<keyword evidence="8" id="KW-0648">Protein biosynthesis</keyword>
<dbReference type="Pfam" id="PF00488">
    <property type="entry name" value="MutS_V"/>
    <property type="match status" value="1"/>
</dbReference>
<dbReference type="InterPro" id="IPR002314">
    <property type="entry name" value="aa-tRNA-synt_IIb"/>
</dbReference>
<keyword evidence="6" id="KW-0227">DNA damage</keyword>
<dbReference type="SUPFAM" id="SSF46589">
    <property type="entry name" value="tRNA-binding arm"/>
    <property type="match status" value="1"/>
</dbReference>
<evidence type="ECO:0000256" key="10">
    <source>
        <dbReference type="ARBA" id="ARBA00023146"/>
    </source>
</evidence>
<dbReference type="GO" id="GO:0032301">
    <property type="term" value="C:MutSalpha complex"/>
    <property type="evidence" value="ECO:0007669"/>
    <property type="project" value="TreeGrafter"/>
</dbReference>
<feature type="compositionally biased region" description="Acidic residues" evidence="13">
    <location>
        <begin position="163"/>
        <end position="182"/>
    </location>
</feature>
<dbReference type="Gene3D" id="3.30.930.10">
    <property type="entry name" value="Bira Bifunctional Protein, Domain 2"/>
    <property type="match status" value="1"/>
</dbReference>
<feature type="domain" description="Aminoacyl-transfer RNA synthetases class-II family profile" evidence="14">
    <location>
        <begin position="1391"/>
        <end position="1668"/>
    </location>
</feature>
<evidence type="ECO:0000256" key="3">
    <source>
        <dbReference type="ARBA" id="ARBA00022151"/>
    </source>
</evidence>